<sequence length="624" mass="70630">MEKDIDPDVIKSTQISLSKYVKRPPLTEKLLKKPPFRFLHDIVTTVLKTTGFFRNLFDEEELVSDNVKDRDSKISFLNKVIFVLSTTTGKPLGAKPSKIVAGQEPEKTNELLQCLAQALDNKLSSDEAVMKYKDSSKSSQVSENKSKEPSKASKKPSDTKKLTSRSSEKLTTQKSDAGRTITKQDKEKNNEVKTKRKDNGPPKPEPPNSKKTQSKTVIKKNAREHKDPTKEENHQRRIKSITTNNIENVHGTLKHGQSQEFDMPVQKEEQIEPQLIVNPMDSPRLEQDDDGKLNSSYTIAENDLNSSSSSNDLLDNTNTDAIKSQEINISEQTFFDVDSQNQKNERNLVGSSRSFDADVNIKKDLENDSETKNVEAVTNYVTTEVKTQPSTVNDTKISRPASVRPSSSRPGAPRMREKVDNVVKDHGADNLLLGKVNIIIENTQNEEEEETSLLLIDQQEGAASSAPDQQEVQLSSIEHGHLVQQILDSQKELSHITGKTEIEWQFGAQKAREAMNQEIEQLRFNIQALSRVANPLGKLLDHIQEDVEVMRQELQQWSKIYEDVSKEMLQQKTLNEDAMTPFYTKLKQLDRDIEEKHDKINDLKILIHKNAFRIEKLLASGNVQ</sequence>
<feature type="region of interest" description="Disordered" evidence="11">
    <location>
        <begin position="276"/>
        <end position="295"/>
    </location>
</feature>
<feature type="compositionally biased region" description="Basic and acidic residues" evidence="11">
    <location>
        <begin position="144"/>
        <end position="161"/>
    </location>
</feature>
<accession>A0A7E5WQC2</accession>
<feature type="region of interest" description="Disordered" evidence="11">
    <location>
        <begin position="130"/>
        <end position="242"/>
    </location>
</feature>
<feature type="coiled-coil region" evidence="10">
    <location>
        <begin position="512"/>
        <end position="606"/>
    </location>
</feature>
<dbReference type="InterPro" id="IPR042576">
    <property type="entry name" value="TRAF3IP1_N_sf"/>
</dbReference>
<dbReference type="InterPro" id="IPR018799">
    <property type="entry name" value="TRAF3IP1"/>
</dbReference>
<feature type="region of interest" description="Disordered" evidence="11">
    <location>
        <begin position="388"/>
        <end position="416"/>
    </location>
</feature>
<proteinExistence type="inferred from homology"/>
<evidence type="ECO:0000256" key="5">
    <source>
        <dbReference type="ARBA" id="ARBA00023054"/>
    </source>
</evidence>
<dbReference type="GO" id="GO:0070507">
    <property type="term" value="P:regulation of microtubule cytoskeleton organization"/>
    <property type="evidence" value="ECO:0007669"/>
    <property type="project" value="TreeGrafter"/>
</dbReference>
<evidence type="ECO:0000259" key="12">
    <source>
        <dbReference type="Pfam" id="PF10243"/>
    </source>
</evidence>
<dbReference type="GO" id="GO:0048513">
    <property type="term" value="P:animal organ development"/>
    <property type="evidence" value="ECO:0007669"/>
    <property type="project" value="UniProtKB-ARBA"/>
</dbReference>
<dbReference type="InterPro" id="IPR041476">
    <property type="entry name" value="TRAF3IP1_C"/>
</dbReference>
<dbReference type="GO" id="GO:0048731">
    <property type="term" value="P:system development"/>
    <property type="evidence" value="ECO:0007669"/>
    <property type="project" value="UniProtKB-ARBA"/>
</dbReference>
<dbReference type="FunFam" id="1.10.418.50:FF:000001">
    <property type="entry name" value="TRAF3-interacting protein 1 isoform X1"/>
    <property type="match status" value="1"/>
</dbReference>
<keyword evidence="3" id="KW-0963">Cytoplasm</keyword>
<evidence type="ECO:0000256" key="9">
    <source>
        <dbReference type="ARBA" id="ARBA00070492"/>
    </source>
</evidence>
<evidence type="ECO:0000256" key="11">
    <source>
        <dbReference type="SAM" id="MobiDB-lite"/>
    </source>
</evidence>
<name>A0A7E5WQC2_TRINI</name>
<gene>
    <name evidence="15" type="primary">LOC113504722</name>
</gene>
<dbReference type="KEGG" id="tnl:113504722"/>
<keyword evidence="14" id="KW-1185">Reference proteome</keyword>
<comment type="subcellular location">
    <subcellularLocation>
        <location evidence="2">Cytoplasm</location>
        <location evidence="2">Cytoskeleton</location>
        <location evidence="2">Cilium axoneme</location>
    </subcellularLocation>
    <subcellularLocation>
        <location evidence="1">Cytoplasm</location>
        <location evidence="1">Cytoskeleton</location>
        <location evidence="1">Cilium basal body</location>
    </subcellularLocation>
</comment>
<evidence type="ECO:0000256" key="4">
    <source>
        <dbReference type="ARBA" id="ARBA00022794"/>
    </source>
</evidence>
<dbReference type="RefSeq" id="XP_026742938.1">
    <property type="nucleotide sequence ID" value="XM_026887137.1"/>
</dbReference>
<reference evidence="15" key="1">
    <citation type="submission" date="2025-08" db="UniProtKB">
        <authorList>
            <consortium name="RefSeq"/>
        </authorList>
    </citation>
    <scope>IDENTIFICATION</scope>
</reference>
<evidence type="ECO:0000256" key="3">
    <source>
        <dbReference type="ARBA" id="ARBA00022490"/>
    </source>
</evidence>
<evidence type="ECO:0000313" key="15">
    <source>
        <dbReference type="RefSeq" id="XP_026742938.1"/>
    </source>
</evidence>
<evidence type="ECO:0000313" key="14">
    <source>
        <dbReference type="Proteomes" id="UP000322000"/>
    </source>
</evidence>
<dbReference type="Proteomes" id="UP000322000">
    <property type="component" value="Chromosome 23"/>
</dbReference>
<feature type="compositionally biased region" description="Low complexity" evidence="11">
    <location>
        <begin position="398"/>
        <end position="413"/>
    </location>
</feature>
<evidence type="ECO:0000256" key="6">
    <source>
        <dbReference type="ARBA" id="ARBA00023212"/>
    </source>
</evidence>
<evidence type="ECO:0000256" key="2">
    <source>
        <dbReference type="ARBA" id="ARBA00004430"/>
    </source>
</evidence>
<dbReference type="InParanoid" id="A0A7E5WQC2"/>
<dbReference type="GO" id="GO:0042073">
    <property type="term" value="P:intraciliary transport"/>
    <property type="evidence" value="ECO:0007669"/>
    <property type="project" value="TreeGrafter"/>
</dbReference>
<keyword evidence="5 10" id="KW-0175">Coiled coil</keyword>
<dbReference type="PANTHER" id="PTHR31363:SF0">
    <property type="entry name" value="TRAF3-INTERACTING PROTEIN 1"/>
    <property type="match status" value="1"/>
</dbReference>
<feature type="compositionally biased region" description="Basic and acidic residues" evidence="11">
    <location>
        <begin position="182"/>
        <end position="200"/>
    </location>
</feature>
<dbReference type="GO" id="GO:0030992">
    <property type="term" value="C:intraciliary transport particle B"/>
    <property type="evidence" value="ECO:0007669"/>
    <property type="project" value="TreeGrafter"/>
</dbReference>
<feature type="compositionally biased region" description="Basic and acidic residues" evidence="11">
    <location>
        <begin position="283"/>
        <end position="292"/>
    </location>
</feature>
<evidence type="ECO:0000256" key="8">
    <source>
        <dbReference type="ARBA" id="ARBA00043971"/>
    </source>
</evidence>
<feature type="domain" description="TRAF3-interacting protein 1 N-terminal" evidence="12">
    <location>
        <begin position="10"/>
        <end position="118"/>
    </location>
</feature>
<evidence type="ECO:0000259" key="13">
    <source>
        <dbReference type="Pfam" id="PF17749"/>
    </source>
</evidence>
<dbReference type="Pfam" id="PF10243">
    <property type="entry name" value="MIP-T3"/>
    <property type="match status" value="1"/>
</dbReference>
<dbReference type="GO" id="GO:0060271">
    <property type="term" value="P:cilium assembly"/>
    <property type="evidence" value="ECO:0007669"/>
    <property type="project" value="TreeGrafter"/>
</dbReference>
<dbReference type="AlphaFoldDB" id="A0A7E5WQC2"/>
<feature type="compositionally biased region" description="Basic and acidic residues" evidence="11">
    <location>
        <begin position="224"/>
        <end position="235"/>
    </location>
</feature>
<dbReference type="Pfam" id="PF17749">
    <property type="entry name" value="MIP-T3_C"/>
    <property type="match status" value="1"/>
</dbReference>
<dbReference type="PANTHER" id="PTHR31363">
    <property type="entry name" value="TRAF3-INTERACTING PROTEIN 1"/>
    <property type="match status" value="1"/>
</dbReference>
<dbReference type="FunCoup" id="A0A7E5WQC2">
    <property type="interactions" value="80"/>
</dbReference>
<evidence type="ECO:0000256" key="1">
    <source>
        <dbReference type="ARBA" id="ARBA00004120"/>
    </source>
</evidence>
<keyword evidence="4" id="KW-0970">Cilium biogenesis/degradation</keyword>
<keyword evidence="6" id="KW-0206">Cytoskeleton</keyword>
<keyword evidence="7" id="KW-0966">Cell projection</keyword>
<evidence type="ECO:0000256" key="10">
    <source>
        <dbReference type="SAM" id="Coils"/>
    </source>
</evidence>
<dbReference type="GeneID" id="113504722"/>
<dbReference type="CTD" id="41739"/>
<dbReference type="Gene3D" id="1.10.418.50">
    <property type="entry name" value="Microtubule-binding protein MIP-T3"/>
    <property type="match status" value="1"/>
</dbReference>
<evidence type="ECO:0000256" key="7">
    <source>
        <dbReference type="ARBA" id="ARBA00023273"/>
    </source>
</evidence>
<comment type="similarity">
    <text evidence="8">Belongs to the TRAF3IP1 family.</text>
</comment>
<dbReference type="OrthoDB" id="10258914at2759"/>
<organism evidence="14 15">
    <name type="scientific">Trichoplusia ni</name>
    <name type="common">Cabbage looper</name>
    <dbReference type="NCBI Taxonomy" id="7111"/>
    <lineage>
        <taxon>Eukaryota</taxon>
        <taxon>Metazoa</taxon>
        <taxon>Ecdysozoa</taxon>
        <taxon>Arthropoda</taxon>
        <taxon>Hexapoda</taxon>
        <taxon>Insecta</taxon>
        <taxon>Pterygota</taxon>
        <taxon>Neoptera</taxon>
        <taxon>Endopterygota</taxon>
        <taxon>Lepidoptera</taxon>
        <taxon>Glossata</taxon>
        <taxon>Ditrysia</taxon>
        <taxon>Noctuoidea</taxon>
        <taxon>Noctuidae</taxon>
        <taxon>Plusiinae</taxon>
        <taxon>Trichoplusia</taxon>
    </lineage>
</organism>
<dbReference type="GO" id="GO:0005930">
    <property type="term" value="C:axoneme"/>
    <property type="evidence" value="ECO:0007669"/>
    <property type="project" value="UniProtKB-SubCell"/>
</dbReference>
<dbReference type="GO" id="GO:0036064">
    <property type="term" value="C:ciliary basal body"/>
    <property type="evidence" value="ECO:0007669"/>
    <property type="project" value="TreeGrafter"/>
</dbReference>
<dbReference type="GO" id="GO:0008017">
    <property type="term" value="F:microtubule binding"/>
    <property type="evidence" value="ECO:0007669"/>
    <property type="project" value="InterPro"/>
</dbReference>
<dbReference type="InterPro" id="IPR040468">
    <property type="entry name" value="TRAF3IP1_N"/>
</dbReference>
<feature type="domain" description="TRAF3-interacting protein 1 C-terminal" evidence="13">
    <location>
        <begin position="478"/>
        <end position="619"/>
    </location>
</feature>
<protein>
    <recommendedName>
        <fullName evidence="9">TRAF3-interacting protein 1</fullName>
    </recommendedName>
</protein>